<feature type="transmembrane region" description="Helical" evidence="1">
    <location>
        <begin position="186"/>
        <end position="205"/>
    </location>
</feature>
<evidence type="ECO:0000313" key="4">
    <source>
        <dbReference type="Proteomes" id="UP000199666"/>
    </source>
</evidence>
<dbReference type="PANTHER" id="PTHR14969">
    <property type="entry name" value="SPHINGOSINE-1-PHOSPHATE PHOSPHOHYDROLASE"/>
    <property type="match status" value="1"/>
</dbReference>
<keyword evidence="1" id="KW-0812">Transmembrane</keyword>
<dbReference type="STRING" id="414048.SAMN04489864_107127"/>
<keyword evidence="1" id="KW-0472">Membrane</keyword>
<name>A0A1I2YIQ6_9SPHI</name>
<protein>
    <submittedName>
        <fullName evidence="3">Undecaprenyl-diphosphatase</fullName>
    </submittedName>
</protein>
<dbReference type="AlphaFoldDB" id="A0A1I2YIQ6"/>
<accession>A0A1I2YIQ6</accession>
<dbReference type="InterPro" id="IPR036938">
    <property type="entry name" value="PAP2/HPO_sf"/>
</dbReference>
<feature type="transmembrane region" description="Helical" evidence="1">
    <location>
        <begin position="87"/>
        <end position="106"/>
    </location>
</feature>
<dbReference type="InterPro" id="IPR000326">
    <property type="entry name" value="PAP2/HPO"/>
</dbReference>
<reference evidence="3 4" key="1">
    <citation type="submission" date="2016-10" db="EMBL/GenBank/DDBJ databases">
        <authorList>
            <person name="de Groot N.N."/>
        </authorList>
    </citation>
    <scope>NUCLEOTIDE SEQUENCE [LARGE SCALE GENOMIC DNA]</scope>
    <source>
        <strain evidence="3 4">DSM 18684</strain>
    </source>
</reference>
<dbReference type="RefSeq" id="WP_177217119.1">
    <property type="nucleotide sequence ID" value="NZ_FOPP01000007.1"/>
</dbReference>
<dbReference type="EMBL" id="FOPP01000007">
    <property type="protein sequence ID" value="SFH25515.1"/>
    <property type="molecule type" value="Genomic_DNA"/>
</dbReference>
<proteinExistence type="predicted"/>
<keyword evidence="4" id="KW-1185">Reference proteome</keyword>
<dbReference type="PANTHER" id="PTHR14969:SF13">
    <property type="entry name" value="AT30094P"/>
    <property type="match status" value="1"/>
</dbReference>
<keyword evidence="1" id="KW-1133">Transmembrane helix</keyword>
<dbReference type="Gene3D" id="1.20.144.10">
    <property type="entry name" value="Phosphatidic acid phosphatase type 2/haloperoxidase"/>
    <property type="match status" value="2"/>
</dbReference>
<dbReference type="Proteomes" id="UP000199666">
    <property type="component" value="Unassembled WGS sequence"/>
</dbReference>
<dbReference type="CDD" id="cd03392">
    <property type="entry name" value="PAP2_like_2"/>
    <property type="match status" value="1"/>
</dbReference>
<feature type="transmembrane region" description="Helical" evidence="1">
    <location>
        <begin position="52"/>
        <end position="75"/>
    </location>
</feature>
<dbReference type="SMART" id="SM00014">
    <property type="entry name" value="acidPPc"/>
    <property type="match status" value="1"/>
</dbReference>
<dbReference type="Pfam" id="PF01569">
    <property type="entry name" value="PAP2"/>
    <property type="match status" value="1"/>
</dbReference>
<sequence length="213" mass="24707">MKSKRHLIQLAVLTLTLAFTLLTFYISANPIPSFDHKISLLLQKYHSDVLDKIMIAISLFGELPYSFVMIFLVSIGFYRLKYKRESLFVLSILLSGLIILGIKNIIDRPRPTEFYVRLVEINRFQSYPSGHVLSYILFFGFMIILMKQLTDLSTLTRNLITYISMFFIITIPFSRVYLGAHWFSDTLAGFILGLICLIILSYLYLRPLKKNRG</sequence>
<evidence type="ECO:0000256" key="1">
    <source>
        <dbReference type="SAM" id="Phobius"/>
    </source>
</evidence>
<feature type="transmembrane region" description="Helical" evidence="1">
    <location>
        <begin position="126"/>
        <end position="147"/>
    </location>
</feature>
<evidence type="ECO:0000259" key="2">
    <source>
        <dbReference type="SMART" id="SM00014"/>
    </source>
</evidence>
<feature type="transmembrane region" description="Helical" evidence="1">
    <location>
        <begin position="159"/>
        <end position="180"/>
    </location>
</feature>
<evidence type="ECO:0000313" key="3">
    <source>
        <dbReference type="EMBL" id="SFH25515.1"/>
    </source>
</evidence>
<organism evidence="3 4">
    <name type="scientific">Pedobacter insulae</name>
    <dbReference type="NCBI Taxonomy" id="414048"/>
    <lineage>
        <taxon>Bacteria</taxon>
        <taxon>Pseudomonadati</taxon>
        <taxon>Bacteroidota</taxon>
        <taxon>Sphingobacteriia</taxon>
        <taxon>Sphingobacteriales</taxon>
        <taxon>Sphingobacteriaceae</taxon>
        <taxon>Pedobacter</taxon>
    </lineage>
</organism>
<gene>
    <name evidence="3" type="ORF">SAMN04489864_107127</name>
</gene>
<dbReference type="SUPFAM" id="SSF48317">
    <property type="entry name" value="Acid phosphatase/Vanadium-dependent haloperoxidase"/>
    <property type="match status" value="1"/>
</dbReference>
<feature type="domain" description="Phosphatidic acid phosphatase type 2/haloperoxidase" evidence="2">
    <location>
        <begin position="86"/>
        <end position="201"/>
    </location>
</feature>